<proteinExistence type="predicted"/>
<evidence type="ECO:0000259" key="1">
    <source>
        <dbReference type="Pfam" id="PF12705"/>
    </source>
</evidence>
<dbReference type="InterPro" id="IPR038726">
    <property type="entry name" value="PDDEXK_AddAB-type"/>
</dbReference>
<dbReference type="EMBL" id="DXAQ01000134">
    <property type="protein sequence ID" value="HIZ90086.1"/>
    <property type="molecule type" value="Genomic_DNA"/>
</dbReference>
<accession>A0A9D2GW69</accession>
<dbReference type="SUPFAM" id="SSF52540">
    <property type="entry name" value="P-loop containing nucleoside triphosphate hydrolases"/>
    <property type="match status" value="1"/>
</dbReference>
<organism evidence="2 3">
    <name type="scientific">Candidatus Mucispirillum faecigallinarum</name>
    <dbReference type="NCBI Taxonomy" id="2838699"/>
    <lineage>
        <taxon>Bacteria</taxon>
        <taxon>Pseudomonadati</taxon>
        <taxon>Deferribacterota</taxon>
        <taxon>Deferribacteres</taxon>
        <taxon>Deferribacterales</taxon>
        <taxon>Mucispirillaceae</taxon>
        <taxon>Mucispirillum</taxon>
    </lineage>
</organism>
<reference evidence="2" key="2">
    <citation type="submission" date="2021-04" db="EMBL/GenBank/DDBJ databases">
        <authorList>
            <person name="Gilroy R."/>
        </authorList>
    </citation>
    <scope>NUCLEOTIDE SEQUENCE</scope>
    <source>
        <strain evidence="2">ChiW4-1371</strain>
    </source>
</reference>
<comment type="caution">
    <text evidence="2">The sequence shown here is derived from an EMBL/GenBank/DDBJ whole genome shotgun (WGS) entry which is preliminary data.</text>
</comment>
<dbReference type="Gene3D" id="3.90.320.10">
    <property type="match status" value="1"/>
</dbReference>
<protein>
    <submittedName>
        <fullName evidence="2">PD-(D/E)XK nuclease family protein</fullName>
    </submittedName>
</protein>
<dbReference type="InterPro" id="IPR011604">
    <property type="entry name" value="PDDEXK-like_dom_sf"/>
</dbReference>
<gene>
    <name evidence="2" type="ORF">H9804_09065</name>
</gene>
<feature type="domain" description="PD-(D/E)XK endonuclease-like" evidence="1">
    <location>
        <begin position="616"/>
        <end position="865"/>
    </location>
</feature>
<name>A0A9D2GW69_9BACT</name>
<dbReference type="AlphaFoldDB" id="A0A9D2GW69"/>
<sequence length="874" mass="103143">MINCLYVPENTTTYSFIYNTALSYDKADLKTCLILPTERNVRYMANCGFKYIEPYTISSIFEMVIKTDKKIMPAELRPFYLKKAVAKLTKEEITAVFKSDNEEFLSSFIPFIQNVNNIFSFYRELFAEMVDIKSLVKAGKYSDYENQINILNHLWNIYTDLIHKEGFIDKYETYIDIKLNNLFVERYDKYIFLISGFLAKYEMKIIKMISEIKDVTVIFNYAGKKQNQHKEYESYFETDNLIDKNLPVFSKDNMQFYSCSSNISQIDLITRKAFELHIKNNIPFNRMAVIMPDTSCKTYFIQLDYYNLFDISDGRDINAFSFYNLINNALNTLSLINNNLIDITAVINMISDEIMQKNEDVKSLYIKLNKMLDNNKLYLEADEFFNEPFIKEYLSDFFKSTKTGTISEFINVYKNLLNKLLEFFILEQDIIKTTILHLDKLEITYNNINDILSFDEASYIIMNEVNKLTVDLPKKEIAVTGILESRNTDYDVLFIPYMTEELFPPKSPKDLFINTEIRMQLNLPTFIDRENLMKNYLYQLMSNAKINIISYSDNNSASRRSSFLEELSVKYNIKELKYAPNVISLIQDKIYHYPKDEPLYVEKNDKIITHLKEFKYSASNLNIYNACSFKFYLKYILKIDEKTEPATSLDNQIFGIVIHSVFKNLFDRNISALDKNYLQEFQKEYLNQIQQYDAFKYSSVEQFISSIIYNNLPKIAAAETMHAKEGFVETNREYNINIKFNKFNITGYIDKIETYKQDIFVTDYKYKDMKKIKPVLNNDFKKVEDIQLPIYAMLIKSEMKKMPADLFYFSLKEDFKYISGFDTSFYDDFKEYLKGVLNEIVDINTPFKQTEETKTCDFCQYAAVCGRENGFFSK</sequence>
<dbReference type="InterPro" id="IPR027417">
    <property type="entry name" value="P-loop_NTPase"/>
</dbReference>
<evidence type="ECO:0000313" key="3">
    <source>
        <dbReference type="Proteomes" id="UP000824176"/>
    </source>
</evidence>
<dbReference type="Proteomes" id="UP000824176">
    <property type="component" value="Unassembled WGS sequence"/>
</dbReference>
<reference evidence="2" key="1">
    <citation type="journal article" date="2021" name="PeerJ">
        <title>Extensive microbial diversity within the chicken gut microbiome revealed by metagenomics and culture.</title>
        <authorList>
            <person name="Gilroy R."/>
            <person name="Ravi A."/>
            <person name="Getino M."/>
            <person name="Pursley I."/>
            <person name="Horton D.L."/>
            <person name="Alikhan N.F."/>
            <person name="Baker D."/>
            <person name="Gharbi K."/>
            <person name="Hall N."/>
            <person name="Watson M."/>
            <person name="Adriaenssens E.M."/>
            <person name="Foster-Nyarko E."/>
            <person name="Jarju S."/>
            <person name="Secka A."/>
            <person name="Antonio M."/>
            <person name="Oren A."/>
            <person name="Chaudhuri R.R."/>
            <person name="La Ragione R."/>
            <person name="Hildebrand F."/>
            <person name="Pallen M.J."/>
        </authorList>
    </citation>
    <scope>NUCLEOTIDE SEQUENCE</scope>
    <source>
        <strain evidence="2">ChiW4-1371</strain>
    </source>
</reference>
<dbReference type="Pfam" id="PF12705">
    <property type="entry name" value="PDDEXK_1"/>
    <property type="match status" value="1"/>
</dbReference>
<evidence type="ECO:0000313" key="2">
    <source>
        <dbReference type="EMBL" id="HIZ90086.1"/>
    </source>
</evidence>